<dbReference type="STRING" id="1121439.dsat_2050"/>
<reference evidence="2 3" key="1">
    <citation type="journal article" date="2013" name="Genome Announc.">
        <title>Draft genome sequences for three mercury-methylating, sulfate-reducing bacteria.</title>
        <authorList>
            <person name="Brown S.D."/>
            <person name="Hurt R.A.Jr."/>
            <person name="Gilmour C.C."/>
            <person name="Elias D.A."/>
        </authorList>
    </citation>
    <scope>NUCLEOTIDE SEQUENCE [LARGE SCALE GENOMIC DNA]</scope>
    <source>
        <strain evidence="2 3">DSM 16529</strain>
    </source>
</reference>
<dbReference type="EMBL" id="ATHI01000004">
    <property type="protein sequence ID" value="EPR35349.1"/>
    <property type="molecule type" value="Genomic_DNA"/>
</dbReference>
<protein>
    <submittedName>
        <fullName evidence="2">Uncharacterized protein</fullName>
    </submittedName>
</protein>
<organism evidence="2 3">
    <name type="scientific">Alkalidesulfovibrio alkalitolerans DSM 16529</name>
    <dbReference type="NCBI Taxonomy" id="1121439"/>
    <lineage>
        <taxon>Bacteria</taxon>
        <taxon>Pseudomonadati</taxon>
        <taxon>Thermodesulfobacteriota</taxon>
        <taxon>Desulfovibrionia</taxon>
        <taxon>Desulfovibrionales</taxon>
        <taxon>Desulfovibrionaceae</taxon>
        <taxon>Alkalidesulfovibrio</taxon>
    </lineage>
</organism>
<keyword evidence="1" id="KW-0812">Transmembrane</keyword>
<keyword evidence="3" id="KW-1185">Reference proteome</keyword>
<evidence type="ECO:0000313" key="3">
    <source>
        <dbReference type="Proteomes" id="UP000014975"/>
    </source>
</evidence>
<name>S7UMZ8_9BACT</name>
<feature type="transmembrane region" description="Helical" evidence="1">
    <location>
        <begin position="55"/>
        <end position="79"/>
    </location>
</feature>
<feature type="transmembrane region" description="Helical" evidence="1">
    <location>
        <begin position="21"/>
        <end position="40"/>
    </location>
</feature>
<keyword evidence="1" id="KW-1133">Transmembrane helix</keyword>
<gene>
    <name evidence="2" type="ORF">dsat_2050</name>
</gene>
<keyword evidence="1" id="KW-0472">Membrane</keyword>
<evidence type="ECO:0000313" key="2">
    <source>
        <dbReference type="EMBL" id="EPR35349.1"/>
    </source>
</evidence>
<dbReference type="AlphaFoldDB" id="S7UMZ8"/>
<proteinExistence type="predicted"/>
<sequence>MNNDISGFGQLLMRMRKASGQWALALFAALALLVVLNFFIHPHHPHVDAENLPGFWAVFALGVAVVLGFLAKGILAVILDVPEDFYDE</sequence>
<dbReference type="Proteomes" id="UP000014975">
    <property type="component" value="Unassembled WGS sequence"/>
</dbReference>
<accession>S7UMZ8</accession>
<dbReference type="RefSeq" id="WP_020885936.1">
    <property type="nucleotide sequence ID" value="NZ_ATHI01000004.1"/>
</dbReference>
<evidence type="ECO:0000256" key="1">
    <source>
        <dbReference type="SAM" id="Phobius"/>
    </source>
</evidence>
<comment type="caution">
    <text evidence="2">The sequence shown here is derived from an EMBL/GenBank/DDBJ whole genome shotgun (WGS) entry which is preliminary data.</text>
</comment>
<dbReference type="PATRIC" id="fig|1121439.3.peg.434"/>